<reference evidence="2" key="1">
    <citation type="submission" date="2017-11" db="EMBL/GenBank/DDBJ databases">
        <authorList>
            <person name="Lima N.C."/>
            <person name="Parody-Merino A.M."/>
            <person name="Battley P.F."/>
            <person name="Fidler A.E."/>
            <person name="Prosdocimi F."/>
        </authorList>
    </citation>
    <scope>NUCLEOTIDE SEQUENCE [LARGE SCALE GENOMIC DNA]</scope>
</reference>
<dbReference type="EMBL" id="KZ505834">
    <property type="protein sequence ID" value="PKU44316.1"/>
    <property type="molecule type" value="Genomic_DNA"/>
</dbReference>
<evidence type="ECO:0000313" key="2">
    <source>
        <dbReference type="Proteomes" id="UP000233556"/>
    </source>
</evidence>
<proteinExistence type="predicted"/>
<organism evidence="1 2">
    <name type="scientific">Limosa lapponica baueri</name>
    <dbReference type="NCBI Taxonomy" id="1758121"/>
    <lineage>
        <taxon>Eukaryota</taxon>
        <taxon>Metazoa</taxon>
        <taxon>Chordata</taxon>
        <taxon>Craniata</taxon>
        <taxon>Vertebrata</taxon>
        <taxon>Euteleostomi</taxon>
        <taxon>Archelosauria</taxon>
        <taxon>Archosauria</taxon>
        <taxon>Dinosauria</taxon>
        <taxon>Saurischia</taxon>
        <taxon>Theropoda</taxon>
        <taxon>Coelurosauria</taxon>
        <taxon>Aves</taxon>
        <taxon>Neognathae</taxon>
        <taxon>Neoaves</taxon>
        <taxon>Charadriiformes</taxon>
        <taxon>Scolopacidae</taxon>
        <taxon>Limosa</taxon>
    </lineage>
</organism>
<dbReference type="Proteomes" id="UP000233556">
    <property type="component" value="Unassembled WGS sequence"/>
</dbReference>
<name>A0A2I0UE33_LIMLA</name>
<evidence type="ECO:0000313" key="1">
    <source>
        <dbReference type="EMBL" id="PKU44316.1"/>
    </source>
</evidence>
<reference evidence="2" key="2">
    <citation type="submission" date="2017-12" db="EMBL/GenBank/DDBJ databases">
        <title>Genome sequence of the Bar-tailed Godwit (Limosa lapponica baueri).</title>
        <authorList>
            <person name="Lima N.C.B."/>
            <person name="Parody-Merino A.M."/>
            <person name="Battley P.F."/>
            <person name="Fidler A.E."/>
            <person name="Prosdocimi F."/>
        </authorList>
    </citation>
    <scope>NUCLEOTIDE SEQUENCE [LARGE SCALE GENOMIC DNA]</scope>
</reference>
<gene>
    <name evidence="1" type="ORF">llap_5368</name>
</gene>
<sequence>MLDNPFSVEFFPNIQSQPPLAQLEAISSCPIACYLGEETLVREPKLNTVFEVQPHQCRVYKDNHFTSSAHHTIPDTGQDALDLLDHLGTLLAHIRPAVDQQSHVLFHRAALQPLFPKPVALHGVVVTQVQDLALGFDESYTIGFGPSIQELWLTGN</sequence>
<dbReference type="AlphaFoldDB" id="A0A2I0UE33"/>
<keyword evidence="2" id="KW-1185">Reference proteome</keyword>
<protein>
    <submittedName>
        <fullName evidence="1">Uncharacterized protein</fullName>
    </submittedName>
</protein>
<accession>A0A2I0UE33</accession>
<dbReference type="OrthoDB" id="9220997at2759"/>